<evidence type="ECO:0000256" key="2">
    <source>
        <dbReference type="SAM" id="Phobius"/>
    </source>
</evidence>
<feature type="transmembrane region" description="Helical" evidence="2">
    <location>
        <begin position="205"/>
        <end position="224"/>
    </location>
</feature>
<name>A0A6A6B3K9_9PEZI</name>
<organism evidence="3 4">
    <name type="scientific">Aplosporella prunicola CBS 121167</name>
    <dbReference type="NCBI Taxonomy" id="1176127"/>
    <lineage>
        <taxon>Eukaryota</taxon>
        <taxon>Fungi</taxon>
        <taxon>Dikarya</taxon>
        <taxon>Ascomycota</taxon>
        <taxon>Pezizomycotina</taxon>
        <taxon>Dothideomycetes</taxon>
        <taxon>Dothideomycetes incertae sedis</taxon>
        <taxon>Botryosphaeriales</taxon>
        <taxon>Aplosporellaceae</taxon>
        <taxon>Aplosporella</taxon>
    </lineage>
</organism>
<protein>
    <submittedName>
        <fullName evidence="3">Uncharacterized protein</fullName>
    </submittedName>
</protein>
<feature type="transmembrane region" description="Helical" evidence="2">
    <location>
        <begin position="176"/>
        <end position="193"/>
    </location>
</feature>
<dbReference type="AlphaFoldDB" id="A0A6A6B3K9"/>
<dbReference type="EMBL" id="ML995504">
    <property type="protein sequence ID" value="KAF2137311.1"/>
    <property type="molecule type" value="Genomic_DNA"/>
</dbReference>
<feature type="transmembrane region" description="Helical" evidence="2">
    <location>
        <begin position="245"/>
        <end position="264"/>
    </location>
</feature>
<dbReference type="Proteomes" id="UP000799438">
    <property type="component" value="Unassembled WGS sequence"/>
</dbReference>
<dbReference type="GeneID" id="54302876"/>
<feature type="compositionally biased region" description="Polar residues" evidence="1">
    <location>
        <begin position="144"/>
        <end position="154"/>
    </location>
</feature>
<sequence>MPICLFDLFRTYGYCRALVVMECPKEEENCNLTKNLHRDIDSLRQPGNHVDTAPDVDAIAVPVNQPMSGSNYISYFQDFCMFSKVFLHYRFTVYPVHLFGFWNIYPEALKRYEHLSKTKPTIMLAEKSTQPKTGKLPGGDKPTGTDQDQGNSEVLTKSSLKPAAHQYLQWYGPQPTELLVLVLLLLLPSVNALDYNDDASNNHIFGAQIAFVLLGIGPLCIGSLRIASGLLLHYISIVMGFFKKTGGTVVGASMGLCSVIWISLRNETDFQREAC</sequence>
<evidence type="ECO:0000313" key="4">
    <source>
        <dbReference type="Proteomes" id="UP000799438"/>
    </source>
</evidence>
<proteinExistence type="predicted"/>
<keyword evidence="4" id="KW-1185">Reference proteome</keyword>
<dbReference type="RefSeq" id="XP_033393029.1">
    <property type="nucleotide sequence ID" value="XM_033545370.1"/>
</dbReference>
<keyword evidence="2" id="KW-1133">Transmembrane helix</keyword>
<keyword evidence="2" id="KW-0812">Transmembrane</keyword>
<reference evidence="3" key="1">
    <citation type="journal article" date="2020" name="Stud. Mycol.">
        <title>101 Dothideomycetes genomes: a test case for predicting lifestyles and emergence of pathogens.</title>
        <authorList>
            <person name="Haridas S."/>
            <person name="Albert R."/>
            <person name="Binder M."/>
            <person name="Bloem J."/>
            <person name="Labutti K."/>
            <person name="Salamov A."/>
            <person name="Andreopoulos B."/>
            <person name="Baker S."/>
            <person name="Barry K."/>
            <person name="Bills G."/>
            <person name="Bluhm B."/>
            <person name="Cannon C."/>
            <person name="Castanera R."/>
            <person name="Culley D."/>
            <person name="Daum C."/>
            <person name="Ezra D."/>
            <person name="Gonzalez J."/>
            <person name="Henrissat B."/>
            <person name="Kuo A."/>
            <person name="Liang C."/>
            <person name="Lipzen A."/>
            <person name="Lutzoni F."/>
            <person name="Magnuson J."/>
            <person name="Mondo S."/>
            <person name="Nolan M."/>
            <person name="Ohm R."/>
            <person name="Pangilinan J."/>
            <person name="Park H.-J."/>
            <person name="Ramirez L."/>
            <person name="Alfaro M."/>
            <person name="Sun H."/>
            <person name="Tritt A."/>
            <person name="Yoshinaga Y."/>
            <person name="Zwiers L.-H."/>
            <person name="Turgeon B."/>
            <person name="Goodwin S."/>
            <person name="Spatafora J."/>
            <person name="Crous P."/>
            <person name="Grigoriev I."/>
        </authorList>
    </citation>
    <scope>NUCLEOTIDE SEQUENCE</scope>
    <source>
        <strain evidence="3">CBS 121167</strain>
    </source>
</reference>
<accession>A0A6A6B3K9</accession>
<keyword evidence="2" id="KW-0472">Membrane</keyword>
<evidence type="ECO:0000313" key="3">
    <source>
        <dbReference type="EMBL" id="KAF2137311.1"/>
    </source>
</evidence>
<feature type="region of interest" description="Disordered" evidence="1">
    <location>
        <begin position="123"/>
        <end position="154"/>
    </location>
</feature>
<evidence type="ECO:0000256" key="1">
    <source>
        <dbReference type="SAM" id="MobiDB-lite"/>
    </source>
</evidence>
<gene>
    <name evidence="3" type="ORF">K452DRAFT_341295</name>
</gene>